<proteinExistence type="predicted"/>
<sequence>MIKNGELVAGILCGFIGLLIGSFWISGINDWIVKSIASIGSIATAGSFIYIIVDNRKIRKAQKEQEHRQIEHEKKQQDIWSQQYSTLNLQAYETHFKQFEQRLESLVKQHNNVYRFNNPFELYKQLFPSNSLESGIELKKTKSNLLTCIRQNLTMLILYSDRSEEYSEGSHAYLVDEYIKTISSIVNHYLKLEYTVPAVAGDIVDENTYNNGPHKVVNALSIEVERHIADILNQLSHFSNEDVNSIFEFPPRKANLQTALISFLIRNNSSFYKLCVNHQTNNIKLLIECKEYLSNNAQRDVALYNKLHHLLSCQTYGPITALSLSSKELEQVYFDCFTFITTRIDENEQSIELSKRLFKARKKLVE</sequence>
<dbReference type="AlphaFoldDB" id="A0AAN0SEM2"/>
<gene>
    <name evidence="2" type="ORF">IX92_19205</name>
</gene>
<name>A0AAN0SEM2_9VIBR</name>
<evidence type="ECO:0000256" key="1">
    <source>
        <dbReference type="SAM" id="Phobius"/>
    </source>
</evidence>
<reference evidence="2 3" key="1">
    <citation type="submission" date="2014-10" db="EMBL/GenBank/DDBJ databases">
        <title>The Complete Genome Sequence for the Shellfish Pathogen Vibrio coralliilyticus RE98 Isolated from a Shellfish Hatchery.</title>
        <authorList>
            <person name="Richards G.P."/>
            <person name="Bono J.L."/>
            <person name="Watson M.A."/>
            <person name="Needleman D.S."/>
        </authorList>
    </citation>
    <scope>NUCLEOTIDE SEQUENCE [LARGE SCALE GENOMIC DNA]</scope>
    <source>
        <strain evidence="2 3">RE98</strain>
    </source>
</reference>
<keyword evidence="1" id="KW-0472">Membrane</keyword>
<keyword evidence="1" id="KW-1133">Transmembrane helix</keyword>
<dbReference type="Proteomes" id="UP000030081">
    <property type="component" value="Chromosome 2"/>
</dbReference>
<keyword evidence="3" id="KW-1185">Reference proteome</keyword>
<dbReference type="EMBL" id="CP009618">
    <property type="protein sequence ID" value="AIW21159.1"/>
    <property type="molecule type" value="Genomic_DNA"/>
</dbReference>
<keyword evidence="1" id="KW-0812">Transmembrane</keyword>
<organism evidence="2 3">
    <name type="scientific">Vibrio coralliilyticus</name>
    <dbReference type="NCBI Taxonomy" id="190893"/>
    <lineage>
        <taxon>Bacteria</taxon>
        <taxon>Pseudomonadati</taxon>
        <taxon>Pseudomonadota</taxon>
        <taxon>Gammaproteobacteria</taxon>
        <taxon>Vibrionales</taxon>
        <taxon>Vibrionaceae</taxon>
        <taxon>Vibrio</taxon>
    </lineage>
</organism>
<evidence type="ECO:0000313" key="2">
    <source>
        <dbReference type="EMBL" id="AIW21159.1"/>
    </source>
</evidence>
<accession>A0AAN0SEM2</accession>
<dbReference type="KEGG" id="vcy:IX92_19205"/>
<feature type="transmembrane region" description="Helical" evidence="1">
    <location>
        <begin position="31"/>
        <end position="53"/>
    </location>
</feature>
<dbReference type="RefSeq" id="WP_043010154.1">
    <property type="nucleotide sequence ID" value="NZ_CP009618.1"/>
</dbReference>
<evidence type="ECO:0000313" key="3">
    <source>
        <dbReference type="Proteomes" id="UP000030081"/>
    </source>
</evidence>
<protein>
    <submittedName>
        <fullName evidence="2">Uncharacterized protein</fullName>
    </submittedName>
</protein>
<feature type="transmembrane region" description="Helical" evidence="1">
    <location>
        <begin position="7"/>
        <end position="25"/>
    </location>
</feature>